<dbReference type="InterPro" id="IPR010328">
    <property type="entry name" value="DUF928"/>
</dbReference>
<dbReference type="EMBL" id="BJCD01000026">
    <property type="protein sequence ID" value="GCL34844.1"/>
    <property type="molecule type" value="Genomic_DNA"/>
</dbReference>
<name>A0A479ZYC7_PLAAG</name>
<dbReference type="Proteomes" id="UP000299794">
    <property type="component" value="Unassembled WGS sequence"/>
</dbReference>
<proteinExistence type="predicted"/>
<evidence type="ECO:0000313" key="2">
    <source>
        <dbReference type="Proteomes" id="UP000299794"/>
    </source>
</evidence>
<dbReference type="AlphaFoldDB" id="A0A479ZYC7"/>
<evidence type="ECO:0000313" key="1">
    <source>
        <dbReference type="EMBL" id="GCL34844.1"/>
    </source>
</evidence>
<accession>A0A479ZYC7</accession>
<dbReference type="Pfam" id="PF06051">
    <property type="entry name" value="DUF928"/>
    <property type="match status" value="1"/>
</dbReference>
<reference evidence="2" key="1">
    <citation type="submission" date="2019-02" db="EMBL/GenBank/DDBJ databases">
        <title>Draft genome sequence of Planktothrix agardhii NIES-905.</title>
        <authorList>
            <person name="Yamaguchi H."/>
            <person name="Suzuki S."/>
            <person name="Kawachi M."/>
        </authorList>
    </citation>
    <scope>NUCLEOTIDE SEQUENCE [LARGE SCALE GENOMIC DNA]</scope>
    <source>
        <strain evidence="2">CCAP 1459/11A</strain>
    </source>
</reference>
<organism evidence="1 2">
    <name type="scientific">Planktothrix agardhii CCAP 1459/11A</name>
    <dbReference type="NCBI Taxonomy" id="282420"/>
    <lineage>
        <taxon>Bacteria</taxon>
        <taxon>Bacillati</taxon>
        <taxon>Cyanobacteriota</taxon>
        <taxon>Cyanophyceae</taxon>
        <taxon>Oscillatoriophycideae</taxon>
        <taxon>Oscillatoriales</taxon>
        <taxon>Microcoleaceae</taxon>
        <taxon>Planktothrix</taxon>
    </lineage>
</organism>
<dbReference type="RefSeq" id="WP_026796319.1">
    <property type="nucleotide sequence ID" value="NZ_BJCD01000026.1"/>
</dbReference>
<evidence type="ECO:0008006" key="3">
    <source>
        <dbReference type="Google" id="ProtNLM"/>
    </source>
</evidence>
<protein>
    <recommendedName>
        <fullName evidence="3">DUF928 domain-containing protein</fullName>
    </recommendedName>
</protein>
<sequence>MVIKSVGSLSLILGILLPTGASLAIMASQGNNPVNVPMQISLNFPPAPDGDGPVSTAGGGTRGGETLSVSECGLGNTKMTALVPSQKTLTVSARPTFFVYVPESKVKTGEFVLINKEGKDVYKTVVQLPLKPSILQIQLPENVTLETGSQYKWSFSITCENDGQEFVDTLKVSIQRNELNPIFKNEIEKAQSPLKKAELYARENLWQDTLMIMAQMRNTEPELWKELLTSIKINQQIAEAPFAPETTVSNSDHQSKSTP</sequence>
<gene>
    <name evidence="1" type="ORF">PA905_18240</name>
</gene>
<comment type="caution">
    <text evidence="1">The sequence shown here is derived from an EMBL/GenBank/DDBJ whole genome shotgun (WGS) entry which is preliminary data.</text>
</comment>